<keyword evidence="6 9" id="KW-0378">Hydrolase</keyword>
<dbReference type="InterPro" id="IPR000760">
    <property type="entry name" value="Inositol_monophosphatase-like"/>
</dbReference>
<dbReference type="InterPro" id="IPR050725">
    <property type="entry name" value="CysQ/Inositol_MonoPase"/>
</dbReference>
<sequence length="278" mass="29683">MPLSQLPAPLDTLMTIAIAAGEAILEIHDGDLAVEKKADSSPVSAADRASEKLITEKLRHAFPDIPIVAEEACSEFGPPECGNRFFLVDPLDGTKEFLSGSGEFTVNIALIEDERAVAGVVYAPVLGKFYCGLKQEAWRGEVERPSGIVTDLQAIGIRPVPATPIAVASRSHMSPETAAFLDRFEAAETRSIGSSLKFCLLAAGEADFYPRLGPTMQWDTAAGQAVLEAAGGQVLNLDGTPFLYGREHEGGPRPFENPFFLAIGDPALTETLIDNRAD</sequence>
<dbReference type="SUPFAM" id="SSF56655">
    <property type="entry name" value="Carbohydrate phosphatase"/>
    <property type="match status" value="1"/>
</dbReference>
<keyword evidence="8 9" id="KW-0472">Membrane</keyword>
<dbReference type="PANTHER" id="PTHR43028">
    <property type="entry name" value="3'(2'),5'-BISPHOSPHATE NUCLEOTIDASE 1"/>
    <property type="match status" value="1"/>
</dbReference>
<dbReference type="PRINTS" id="PR00377">
    <property type="entry name" value="IMPHPHTASES"/>
</dbReference>
<comment type="caution">
    <text evidence="10">The sequence shown here is derived from an EMBL/GenBank/DDBJ whole genome shotgun (WGS) entry which is preliminary data.</text>
</comment>
<feature type="binding site" evidence="9">
    <location>
        <position position="70"/>
    </location>
    <ligand>
        <name>substrate</name>
    </ligand>
</feature>
<feature type="binding site" evidence="9">
    <location>
        <position position="219"/>
    </location>
    <ligand>
        <name>substrate</name>
    </ligand>
</feature>
<evidence type="ECO:0000256" key="5">
    <source>
        <dbReference type="ARBA" id="ARBA00022723"/>
    </source>
</evidence>
<proteinExistence type="inferred from homology"/>
<feature type="binding site" evidence="9">
    <location>
        <position position="89"/>
    </location>
    <ligand>
        <name>Mg(2+)</name>
        <dbReference type="ChEBI" id="CHEBI:18420"/>
        <label>2</label>
    </ligand>
</feature>
<comment type="catalytic activity">
    <reaction evidence="1 9">
        <text>adenosine 3',5'-bisphosphate + H2O = AMP + phosphate</text>
        <dbReference type="Rhea" id="RHEA:10040"/>
        <dbReference type="ChEBI" id="CHEBI:15377"/>
        <dbReference type="ChEBI" id="CHEBI:43474"/>
        <dbReference type="ChEBI" id="CHEBI:58343"/>
        <dbReference type="ChEBI" id="CHEBI:456215"/>
        <dbReference type="EC" id="3.1.3.7"/>
    </reaction>
</comment>
<dbReference type="PROSITE" id="PS00629">
    <property type="entry name" value="IMP_1"/>
    <property type="match status" value="1"/>
</dbReference>
<evidence type="ECO:0000256" key="9">
    <source>
        <dbReference type="HAMAP-Rule" id="MF_02095"/>
    </source>
</evidence>
<organism evidence="10 11">
    <name type="scientific">Rhodopseudomonas julia</name>
    <dbReference type="NCBI Taxonomy" id="200617"/>
    <lineage>
        <taxon>Bacteria</taxon>
        <taxon>Pseudomonadati</taxon>
        <taxon>Pseudomonadota</taxon>
        <taxon>Alphaproteobacteria</taxon>
        <taxon>Hyphomicrobiales</taxon>
        <taxon>Nitrobacteraceae</taxon>
        <taxon>Rhodopseudomonas</taxon>
    </lineage>
</organism>
<feature type="binding site" evidence="9">
    <location>
        <position position="91"/>
    </location>
    <ligand>
        <name>Mg(2+)</name>
        <dbReference type="ChEBI" id="CHEBI:18420"/>
        <label>1</label>
    </ligand>
</feature>
<dbReference type="Gene3D" id="3.30.540.10">
    <property type="entry name" value="Fructose-1,6-Bisphosphatase, subunit A, domain 1"/>
    <property type="match status" value="1"/>
</dbReference>
<keyword evidence="3 9" id="KW-1003">Cell membrane</keyword>
<comment type="similarity">
    <text evidence="2 9">Belongs to the inositol monophosphatase superfamily. CysQ family.</text>
</comment>
<dbReference type="PROSITE" id="PS00630">
    <property type="entry name" value="IMP_2"/>
    <property type="match status" value="1"/>
</dbReference>
<keyword evidence="5 9" id="KW-0479">Metal-binding</keyword>
<evidence type="ECO:0000256" key="2">
    <source>
        <dbReference type="ARBA" id="ARBA00005289"/>
    </source>
</evidence>
<dbReference type="RefSeq" id="WP_307153977.1">
    <property type="nucleotide sequence ID" value="NZ_JAUSUK010000001.1"/>
</dbReference>
<evidence type="ECO:0000256" key="1">
    <source>
        <dbReference type="ARBA" id="ARBA00001625"/>
    </source>
</evidence>
<dbReference type="HAMAP" id="MF_02095">
    <property type="entry name" value="CysQ"/>
    <property type="match status" value="1"/>
</dbReference>
<evidence type="ECO:0000256" key="8">
    <source>
        <dbReference type="ARBA" id="ARBA00023136"/>
    </source>
</evidence>
<dbReference type="InterPro" id="IPR020550">
    <property type="entry name" value="Inositol_monophosphatase_CS"/>
</dbReference>
<evidence type="ECO:0000313" key="10">
    <source>
        <dbReference type="EMBL" id="MDQ0325820.1"/>
    </source>
</evidence>
<dbReference type="EMBL" id="JAUSUK010000001">
    <property type="protein sequence ID" value="MDQ0325820.1"/>
    <property type="molecule type" value="Genomic_DNA"/>
</dbReference>
<dbReference type="EC" id="3.1.3.7" evidence="9"/>
<dbReference type="Pfam" id="PF00459">
    <property type="entry name" value="Inositol_P"/>
    <property type="match status" value="1"/>
</dbReference>
<protein>
    <recommendedName>
        <fullName evidence="9">3'(2'),5'-bisphosphate nucleotidase CysQ</fullName>
        <ecNumber evidence="9">3.1.3.7</ecNumber>
    </recommendedName>
    <alternativeName>
        <fullName evidence="9">3'(2'),5-bisphosphonucleoside 3'(2')-phosphohydrolase</fullName>
    </alternativeName>
    <alternativeName>
        <fullName evidence="9">3'-phosphoadenosine 5'-phosphate phosphatase</fullName>
        <shortName evidence="9">PAP phosphatase</shortName>
    </alternativeName>
</protein>
<feature type="binding site" evidence="9">
    <location>
        <position position="70"/>
    </location>
    <ligand>
        <name>Mg(2+)</name>
        <dbReference type="ChEBI" id="CHEBI:18420"/>
        <label>1</label>
    </ligand>
</feature>
<comment type="cofactor">
    <cofactor evidence="9">
        <name>Mg(2+)</name>
        <dbReference type="ChEBI" id="CHEBI:18420"/>
    </cofactor>
</comment>
<dbReference type="PANTHER" id="PTHR43028:SF5">
    <property type="entry name" value="3'(2'),5'-BISPHOSPHATE NUCLEOTIDASE 1"/>
    <property type="match status" value="1"/>
</dbReference>
<dbReference type="InterPro" id="IPR006240">
    <property type="entry name" value="CysQ"/>
</dbReference>
<keyword evidence="7 9" id="KW-0460">Magnesium</keyword>
<keyword evidence="4 9" id="KW-0997">Cell inner membrane</keyword>
<gene>
    <name evidence="9" type="primary">cysQ</name>
    <name evidence="10" type="ORF">J2R99_001669</name>
</gene>
<name>A0ABU0C851_9BRAD</name>
<feature type="binding site" evidence="9">
    <location>
        <position position="92"/>
    </location>
    <ligand>
        <name>Mg(2+)</name>
        <dbReference type="ChEBI" id="CHEBI:18420"/>
        <label>2</label>
    </ligand>
</feature>
<comment type="subcellular location">
    <subcellularLocation>
        <location evidence="9">Cell inner membrane</location>
        <topology evidence="9">Peripheral membrane protein</topology>
        <orientation evidence="9">Cytoplasmic side</orientation>
    </subcellularLocation>
</comment>
<feature type="binding site" evidence="9">
    <location>
        <position position="89"/>
    </location>
    <ligand>
        <name>Mg(2+)</name>
        <dbReference type="ChEBI" id="CHEBI:18420"/>
        <label>1</label>
    </ligand>
</feature>
<evidence type="ECO:0000256" key="3">
    <source>
        <dbReference type="ARBA" id="ARBA00022475"/>
    </source>
</evidence>
<dbReference type="Gene3D" id="3.40.190.80">
    <property type="match status" value="1"/>
</dbReference>
<reference evidence="10 11" key="1">
    <citation type="submission" date="2023-07" db="EMBL/GenBank/DDBJ databases">
        <title>Genomic Encyclopedia of Type Strains, Phase IV (KMG-IV): sequencing the most valuable type-strain genomes for metagenomic binning, comparative biology and taxonomic classification.</title>
        <authorList>
            <person name="Goeker M."/>
        </authorList>
    </citation>
    <scope>NUCLEOTIDE SEQUENCE [LARGE SCALE GENOMIC DNA]</scope>
    <source>
        <strain evidence="10 11">DSM 11549</strain>
    </source>
</reference>
<dbReference type="CDD" id="cd01638">
    <property type="entry name" value="CysQ"/>
    <property type="match status" value="1"/>
</dbReference>
<comment type="function">
    <text evidence="9">Converts adenosine-3',5'-bisphosphate (PAP) to AMP.</text>
</comment>
<evidence type="ECO:0000256" key="4">
    <source>
        <dbReference type="ARBA" id="ARBA00022519"/>
    </source>
</evidence>
<keyword evidence="11" id="KW-1185">Reference proteome</keyword>
<feature type="binding site" evidence="9">
    <location>
        <position position="219"/>
    </location>
    <ligand>
        <name>Mg(2+)</name>
        <dbReference type="ChEBI" id="CHEBI:18420"/>
        <label>2</label>
    </ligand>
</feature>
<evidence type="ECO:0000256" key="6">
    <source>
        <dbReference type="ARBA" id="ARBA00022801"/>
    </source>
</evidence>
<evidence type="ECO:0000256" key="7">
    <source>
        <dbReference type="ARBA" id="ARBA00022842"/>
    </source>
</evidence>
<dbReference type="NCBIfam" id="TIGR01331">
    <property type="entry name" value="bisphos_cysQ"/>
    <property type="match status" value="1"/>
</dbReference>
<feature type="binding site" evidence="9">
    <location>
        <begin position="91"/>
        <end position="94"/>
    </location>
    <ligand>
        <name>substrate</name>
    </ligand>
</feature>
<accession>A0ABU0C851</accession>
<dbReference type="Proteomes" id="UP001230253">
    <property type="component" value="Unassembled WGS sequence"/>
</dbReference>
<dbReference type="InterPro" id="IPR020583">
    <property type="entry name" value="Inositol_monoP_metal-BS"/>
</dbReference>
<evidence type="ECO:0000313" key="11">
    <source>
        <dbReference type="Proteomes" id="UP001230253"/>
    </source>
</evidence>